<dbReference type="OrthoDB" id="9816120at2"/>
<reference evidence="4 5" key="1">
    <citation type="submission" date="2019-05" db="EMBL/GenBank/DDBJ databases">
        <title>Genome sequencing of F202Z8.</title>
        <authorList>
            <person name="Kwon Y.M."/>
        </authorList>
    </citation>
    <scope>NUCLEOTIDE SEQUENCE [LARGE SCALE GENOMIC DNA]</scope>
    <source>
        <strain evidence="4 5">F202Z8</strain>
    </source>
</reference>
<evidence type="ECO:0000313" key="5">
    <source>
        <dbReference type="Proteomes" id="UP000310017"/>
    </source>
</evidence>
<evidence type="ECO:0000256" key="1">
    <source>
        <dbReference type="ARBA" id="ARBA00022729"/>
    </source>
</evidence>
<evidence type="ECO:0000259" key="3">
    <source>
        <dbReference type="Pfam" id="PF07593"/>
    </source>
</evidence>
<proteinExistence type="predicted"/>
<dbReference type="PANTHER" id="PTHR16026:SF0">
    <property type="entry name" value="CARTILAGE ACIDIC PROTEIN 1"/>
    <property type="match status" value="1"/>
</dbReference>
<accession>A0A5B7SXF9</accession>
<dbReference type="InterPro" id="IPR011519">
    <property type="entry name" value="UnbV_ASPIC"/>
</dbReference>
<dbReference type="InterPro" id="IPR027039">
    <property type="entry name" value="Crtac1"/>
</dbReference>
<dbReference type="Gene3D" id="2.130.10.130">
    <property type="entry name" value="Integrin alpha, N-terminal"/>
    <property type="match status" value="3"/>
</dbReference>
<dbReference type="Pfam" id="PF07593">
    <property type="entry name" value="UnbV_ASPIC"/>
    <property type="match status" value="1"/>
</dbReference>
<dbReference type="Proteomes" id="UP000310017">
    <property type="component" value="Chromosome"/>
</dbReference>
<dbReference type="AlphaFoldDB" id="A0A5B7SXF9"/>
<sequence length="1174" mass="130535">MPVTKHMMRLHSLLFSLLFVALMGCDNSPSTLFDELSPEDTGITFANTLTLDGDPSVLEFEYMYNGAGVAVADFDLDGLQDIYFIGNMVSNRLYRNLGEWKFEDITESANAGSTDWSNGVSIVDINQDGYPDIYVSRGGPRGASAAQRANLLFINTTQEKGSISFTESASKWGLADESYSVQAAFFDYDADGDLDMYLLSNALVDFNRNTSRPKDRTGKAPSADKLFRNNGDETFTDVSIDSGILIEGFGLGVEICDLNTDGWPDIYVSNDFLTDDFLYINQKDGTFENENASYFKHLTFNGMGNDIADINNDGLMDVVVLDMLPPDNKRWKLTMMGNNYDEFQNSIRDGYQPQYIRNTLQLNNGNGTFSEVGQLAGISATEWSWSALLADYDHDGNKDLFITNGYRQDITNLDFMVYGNNVLTMGTEEANRKQRLEALNKLSGIKKHNYMYKNTGEFSFSDITEEAGFAKPTYSNGAAYADLDNDGDLDLVINNIDDPAGLYENNASETANGNYLRFTFQGKAPNLQGLGSQVELFYQGGYQKQYFTPYRGYLSTVEQALHFGLGAVSQIDSARVIWPDGKTQHLPDITTNKTAALKYADARNPPQMESSHPITTLFRQLDSIGLDLPHQENAFVDYKVQPLLPHMHSRNGPGLAVADTNNDGLEDVYMGGAREQAGKLLLQQQDGSFVSRAFEDTEYEDMGTLFFDADNDGDQDLYVVSGGSSQPANDSGYQDRIYQNDGSGNYTRVAALPRAHHSGSVVTAADYDKDGDIDLFVGGRVRPGEYPLAPMSSLLQNESANGKISFKNTEQDIQKTFNNLGMVTAALWTDFNNDSWQDLIVVGEFMPIRFFQNFNGELREVSNQTNLKNTHGWWNSINSGDFDNDGDTDYILGNLGLNARLKASAKEPLCIYANDYDKNGRIDPVMCYYIEGENHIAHSRNDLIDQINPMRARFRTYADYAEASFEKSFLKEELESAYIVKSETFASAYLENLGQGKFKLSELPRWAQIAPIYGTLVDDFDADGNLDVLAVGNFYSGEVFAGQYDAGIGWFLKGDGKGGFQSIDVSESGFFVQGDAKSMVQLDIKGREGILTALNNGFLKTHINERKIQGDYDSKPTDMYATLRFKDGRERKVEFHKGSGYLSQSSKRLKIPIRVASVSVTDINGNETEIFPVP</sequence>
<feature type="domain" description="ASPIC/UnbV" evidence="3">
    <location>
        <begin position="529"/>
        <end position="594"/>
    </location>
</feature>
<dbReference type="PANTHER" id="PTHR16026">
    <property type="entry name" value="CARTILAGE ACIDIC PROTEIN 1"/>
    <property type="match status" value="1"/>
</dbReference>
<name>A0A5B7SXF9_9FLAO</name>
<dbReference type="Pfam" id="PF13517">
    <property type="entry name" value="FG-GAP_3"/>
    <property type="match status" value="6"/>
</dbReference>
<evidence type="ECO:0000256" key="2">
    <source>
        <dbReference type="SAM" id="SignalP"/>
    </source>
</evidence>
<keyword evidence="1 2" id="KW-0732">Signal</keyword>
<dbReference type="InterPro" id="IPR028994">
    <property type="entry name" value="Integrin_alpha_N"/>
</dbReference>
<gene>
    <name evidence="4" type="ORF">FGM00_15565</name>
</gene>
<dbReference type="SUPFAM" id="SSF69318">
    <property type="entry name" value="Integrin alpha N-terminal domain"/>
    <property type="match status" value="3"/>
</dbReference>
<dbReference type="InterPro" id="IPR013517">
    <property type="entry name" value="FG-GAP"/>
</dbReference>
<dbReference type="KEGG" id="asag:FGM00_15565"/>
<dbReference type="EMBL" id="CP040710">
    <property type="protein sequence ID" value="QCX01454.1"/>
    <property type="molecule type" value="Genomic_DNA"/>
</dbReference>
<dbReference type="PROSITE" id="PS51257">
    <property type="entry name" value="PROKAR_LIPOPROTEIN"/>
    <property type="match status" value="1"/>
</dbReference>
<feature type="signal peptide" evidence="2">
    <location>
        <begin position="1"/>
        <end position="21"/>
    </location>
</feature>
<organism evidence="4 5">
    <name type="scientific">Aggregatimonas sangjinii</name>
    <dbReference type="NCBI Taxonomy" id="2583587"/>
    <lineage>
        <taxon>Bacteria</taxon>
        <taxon>Pseudomonadati</taxon>
        <taxon>Bacteroidota</taxon>
        <taxon>Flavobacteriia</taxon>
        <taxon>Flavobacteriales</taxon>
        <taxon>Flavobacteriaceae</taxon>
        <taxon>Aggregatimonas</taxon>
    </lineage>
</organism>
<evidence type="ECO:0000313" key="4">
    <source>
        <dbReference type="EMBL" id="QCX01454.1"/>
    </source>
</evidence>
<protein>
    <submittedName>
        <fullName evidence="4">RNA-binding protein</fullName>
    </submittedName>
</protein>
<keyword evidence="5" id="KW-1185">Reference proteome</keyword>
<feature type="chain" id="PRO_5022713961" evidence="2">
    <location>
        <begin position="22"/>
        <end position="1174"/>
    </location>
</feature>